<keyword evidence="2" id="KW-0223">Dioxygenase</keyword>
<comment type="caution">
    <text evidence="2">The sequence shown here is derived from an EMBL/GenBank/DDBJ whole genome shotgun (WGS) entry which is preliminary data.</text>
</comment>
<organism evidence="2 3">
    <name type="scientific">Leifsonia shinshuensis</name>
    <dbReference type="NCBI Taxonomy" id="150026"/>
    <lineage>
        <taxon>Bacteria</taxon>
        <taxon>Bacillati</taxon>
        <taxon>Actinomycetota</taxon>
        <taxon>Actinomycetes</taxon>
        <taxon>Micrococcales</taxon>
        <taxon>Microbacteriaceae</taxon>
        <taxon>Leifsonia</taxon>
    </lineage>
</organism>
<dbReference type="EMBL" id="JACCFL010000001">
    <property type="protein sequence ID" value="NYJ25959.1"/>
    <property type="molecule type" value="Genomic_DNA"/>
</dbReference>
<evidence type="ECO:0000313" key="2">
    <source>
        <dbReference type="EMBL" id="NYJ25959.1"/>
    </source>
</evidence>
<evidence type="ECO:0000259" key="1">
    <source>
        <dbReference type="PROSITE" id="PS51819"/>
    </source>
</evidence>
<reference evidence="2 3" key="1">
    <citation type="submission" date="2020-07" db="EMBL/GenBank/DDBJ databases">
        <title>Sequencing the genomes of 1000 actinobacteria strains.</title>
        <authorList>
            <person name="Klenk H.-P."/>
        </authorList>
    </citation>
    <scope>NUCLEOTIDE SEQUENCE [LARGE SCALE GENOMIC DNA]</scope>
    <source>
        <strain evidence="2 3">DSM 15165</strain>
    </source>
</reference>
<proteinExistence type="predicted"/>
<dbReference type="RefSeq" id="WP_179608935.1">
    <property type="nucleotide sequence ID" value="NZ_BAABEH010000001.1"/>
</dbReference>
<sequence length="147" mass="16025">MELKLEIAVIPVSDVDRAKGFYEQAGFRLDADFSTDKGLRVVQATPPGSEASIIFGEKLTSALPGSSYGLHLITRDLAAARDELREKGIDVSPIWHDADGIFHYEGDYNRVPGPHPASDSYGSYASFSDPDGNTWTIQQIVTRAPGR</sequence>
<dbReference type="InterPro" id="IPR037523">
    <property type="entry name" value="VOC_core"/>
</dbReference>
<protein>
    <submittedName>
        <fullName evidence="2">Catechol 2,3-dioxygenase-like lactoylglutathione lyase family enzyme</fullName>
    </submittedName>
</protein>
<dbReference type="InterPro" id="IPR004360">
    <property type="entry name" value="Glyas_Fos-R_dOase_dom"/>
</dbReference>
<name>A0A853D0L4_9MICO</name>
<feature type="domain" description="VOC" evidence="1">
    <location>
        <begin position="4"/>
        <end position="140"/>
    </location>
</feature>
<evidence type="ECO:0000313" key="3">
    <source>
        <dbReference type="Proteomes" id="UP000578352"/>
    </source>
</evidence>
<dbReference type="GO" id="GO:0051213">
    <property type="term" value="F:dioxygenase activity"/>
    <property type="evidence" value="ECO:0007669"/>
    <property type="project" value="UniProtKB-KW"/>
</dbReference>
<dbReference type="SUPFAM" id="SSF54593">
    <property type="entry name" value="Glyoxalase/Bleomycin resistance protein/Dihydroxybiphenyl dioxygenase"/>
    <property type="match status" value="1"/>
</dbReference>
<dbReference type="AlphaFoldDB" id="A0A853D0L4"/>
<dbReference type="Pfam" id="PF00903">
    <property type="entry name" value="Glyoxalase"/>
    <property type="match status" value="1"/>
</dbReference>
<dbReference type="InterPro" id="IPR029068">
    <property type="entry name" value="Glyas_Bleomycin-R_OHBP_Dase"/>
</dbReference>
<dbReference type="GO" id="GO:0016829">
    <property type="term" value="F:lyase activity"/>
    <property type="evidence" value="ECO:0007669"/>
    <property type="project" value="UniProtKB-KW"/>
</dbReference>
<keyword evidence="2" id="KW-0560">Oxidoreductase</keyword>
<dbReference type="Gene3D" id="3.10.180.10">
    <property type="entry name" value="2,3-Dihydroxybiphenyl 1,2-Dioxygenase, domain 1"/>
    <property type="match status" value="1"/>
</dbReference>
<gene>
    <name evidence="2" type="ORF">HNR13_004246</name>
</gene>
<keyword evidence="2" id="KW-0456">Lyase</keyword>
<dbReference type="PROSITE" id="PS51819">
    <property type="entry name" value="VOC"/>
    <property type="match status" value="1"/>
</dbReference>
<dbReference type="Proteomes" id="UP000578352">
    <property type="component" value="Unassembled WGS sequence"/>
</dbReference>
<accession>A0A853D0L4</accession>